<protein>
    <recommendedName>
        <fullName evidence="1">NFACT RNA-binding domain-containing protein</fullName>
    </recommendedName>
</protein>
<reference evidence="2" key="1">
    <citation type="journal article" date="2020" name="Nature">
        <title>Giant virus diversity and host interactions through global metagenomics.</title>
        <authorList>
            <person name="Schulz F."/>
            <person name="Roux S."/>
            <person name="Paez-Espino D."/>
            <person name="Jungbluth S."/>
            <person name="Walsh D.A."/>
            <person name="Denef V.J."/>
            <person name="McMahon K.D."/>
            <person name="Konstantinidis K.T."/>
            <person name="Eloe-Fadrosh E.A."/>
            <person name="Kyrpides N.C."/>
            <person name="Woyke T."/>
        </authorList>
    </citation>
    <scope>NUCLEOTIDE SEQUENCE</scope>
    <source>
        <strain evidence="2">GVMAG-M-3300023179-4</strain>
    </source>
</reference>
<evidence type="ECO:0000313" key="2">
    <source>
        <dbReference type="EMBL" id="QHT73944.1"/>
    </source>
</evidence>
<accession>A0A6C0H073</accession>
<dbReference type="Pfam" id="PF05670">
    <property type="entry name" value="NFACT-R_1"/>
    <property type="match status" value="1"/>
</dbReference>
<proteinExistence type="predicted"/>
<organism evidence="2">
    <name type="scientific">viral metagenome</name>
    <dbReference type="NCBI Taxonomy" id="1070528"/>
    <lineage>
        <taxon>unclassified sequences</taxon>
        <taxon>metagenomes</taxon>
        <taxon>organismal metagenomes</taxon>
    </lineage>
</organism>
<feature type="domain" description="NFACT RNA-binding" evidence="1">
    <location>
        <begin position="9"/>
        <end position="93"/>
    </location>
</feature>
<evidence type="ECO:0000259" key="1">
    <source>
        <dbReference type="Pfam" id="PF05670"/>
    </source>
</evidence>
<dbReference type="AlphaFoldDB" id="A0A6C0H073"/>
<sequence length="106" mass="12484">MKELIIENTIYRIGKNAKDNTQLIKDSNINWYWFHLDKFPSAHVVICKEEINNLEINQAGLLIKEYSKYKFKNIGICYCKIDNLILGKEPGSVLFRFNKQVNIFNL</sequence>
<name>A0A6C0H073_9ZZZZ</name>
<dbReference type="InterPro" id="IPR008532">
    <property type="entry name" value="NFACT_RNA-bd"/>
</dbReference>
<dbReference type="EMBL" id="MN739834">
    <property type="protein sequence ID" value="QHT73944.1"/>
    <property type="molecule type" value="Genomic_DNA"/>
</dbReference>